<protein>
    <submittedName>
        <fullName evidence="3">Serine protease</fullName>
    </submittedName>
</protein>
<dbReference type="CDD" id="cd00146">
    <property type="entry name" value="PKD"/>
    <property type="match status" value="1"/>
</dbReference>
<dbReference type="Gene3D" id="2.60.40.10">
    <property type="entry name" value="Immunoglobulins"/>
    <property type="match status" value="1"/>
</dbReference>
<name>A0A1M7HW86_9ACTN</name>
<dbReference type="GO" id="GO:0006508">
    <property type="term" value="P:proteolysis"/>
    <property type="evidence" value="ECO:0007669"/>
    <property type="project" value="UniProtKB-KW"/>
</dbReference>
<dbReference type="RefSeq" id="WP_073499158.1">
    <property type="nucleotide sequence ID" value="NZ_FRBI01000010.1"/>
</dbReference>
<dbReference type="InterPro" id="IPR000601">
    <property type="entry name" value="PKD_dom"/>
</dbReference>
<dbReference type="SMART" id="SM00089">
    <property type="entry name" value="PKD"/>
    <property type="match status" value="1"/>
</dbReference>
<dbReference type="STRING" id="310782.SAMN05216499_11063"/>
<gene>
    <name evidence="3" type="ORF">SAMN05216499_11063</name>
</gene>
<keyword evidence="3" id="KW-0378">Hydrolase</keyword>
<evidence type="ECO:0000256" key="1">
    <source>
        <dbReference type="SAM" id="SignalP"/>
    </source>
</evidence>
<reference evidence="3 4" key="1">
    <citation type="submission" date="2016-11" db="EMBL/GenBank/DDBJ databases">
        <authorList>
            <person name="Jaros S."/>
            <person name="Januszkiewicz K."/>
            <person name="Wedrychowicz H."/>
        </authorList>
    </citation>
    <scope>NUCLEOTIDE SEQUENCE [LARGE SCALE GENOMIC DNA]</scope>
    <source>
        <strain evidence="3 4">CGMCC 4.2025</strain>
    </source>
</reference>
<keyword evidence="1" id="KW-0732">Signal</keyword>
<evidence type="ECO:0000313" key="3">
    <source>
        <dbReference type="EMBL" id="SHM32593.1"/>
    </source>
</evidence>
<sequence>MRLRHLLVVAALAAASTLSAGTAAAHEATWYTTLGARPTSGTTPLDITFSASEGTLTAPYSYTYDFGDGTAPLVTTSDTVEHVYAEPGQYDPSLTATTAAGPSAPAHVADSKIWVGSGYNPVNPVRILDTRAAIGVPGKAPLSGTTVILPVTGIGQVPATRVTSVVLNVTVTGGTRAGYLAVEPYNFGNGSSSVNWAAGQTLAGQVTVPVHDGKIMITDISLGSVHVIADLEGYFSDAHGYFNSVQESQRILDTRARIGVPTTTAVPAHGTVTVTVPPTAAQHPAAVILNVTATGSTAPGVLTAYPAGQPRPAVSHLNWAAGQTVANLMTLAAPDRKITFYNNSSGPVHLIADYNGYFSPDVTSSFRYGGAQRILDTRNATGTASTGPIPAKGDINLRFDFADSMGGRTSNGVLLHITITQPTASGVLVPYDGYWGDSLLKASLLNWTKGQTISNTVAVANTNGGNVRLHLNSSGSAHVVVDVIGYYDLFIPQQID</sequence>
<dbReference type="OrthoDB" id="3928417at2"/>
<keyword evidence="4" id="KW-1185">Reference proteome</keyword>
<dbReference type="InterPro" id="IPR035986">
    <property type="entry name" value="PKD_dom_sf"/>
</dbReference>
<proteinExistence type="predicted"/>
<evidence type="ECO:0000313" key="4">
    <source>
        <dbReference type="Proteomes" id="UP000184111"/>
    </source>
</evidence>
<feature type="chain" id="PRO_5039587413" evidence="1">
    <location>
        <begin position="21"/>
        <end position="496"/>
    </location>
</feature>
<dbReference type="EMBL" id="FRBI01000010">
    <property type="protein sequence ID" value="SHM32593.1"/>
    <property type="molecule type" value="Genomic_DNA"/>
</dbReference>
<dbReference type="GO" id="GO:0008233">
    <property type="term" value="F:peptidase activity"/>
    <property type="evidence" value="ECO:0007669"/>
    <property type="project" value="UniProtKB-KW"/>
</dbReference>
<dbReference type="InterPro" id="IPR013783">
    <property type="entry name" value="Ig-like_fold"/>
</dbReference>
<dbReference type="PROSITE" id="PS50093">
    <property type="entry name" value="PKD"/>
    <property type="match status" value="1"/>
</dbReference>
<dbReference type="Proteomes" id="UP000184111">
    <property type="component" value="Unassembled WGS sequence"/>
</dbReference>
<evidence type="ECO:0000259" key="2">
    <source>
        <dbReference type="PROSITE" id="PS50093"/>
    </source>
</evidence>
<dbReference type="SUPFAM" id="SSF49299">
    <property type="entry name" value="PKD domain"/>
    <property type="match status" value="1"/>
</dbReference>
<dbReference type="AlphaFoldDB" id="A0A1M7HW86"/>
<organism evidence="3 4">
    <name type="scientific">Actinacidiphila paucisporea</name>
    <dbReference type="NCBI Taxonomy" id="310782"/>
    <lineage>
        <taxon>Bacteria</taxon>
        <taxon>Bacillati</taxon>
        <taxon>Actinomycetota</taxon>
        <taxon>Actinomycetes</taxon>
        <taxon>Kitasatosporales</taxon>
        <taxon>Streptomycetaceae</taxon>
        <taxon>Actinacidiphila</taxon>
    </lineage>
</organism>
<dbReference type="Pfam" id="PF18911">
    <property type="entry name" value="PKD_4"/>
    <property type="match status" value="1"/>
</dbReference>
<feature type="signal peptide" evidence="1">
    <location>
        <begin position="1"/>
        <end position="20"/>
    </location>
</feature>
<keyword evidence="3" id="KW-0645">Protease</keyword>
<dbReference type="InterPro" id="IPR022409">
    <property type="entry name" value="PKD/Chitinase_dom"/>
</dbReference>
<feature type="domain" description="PKD" evidence="2">
    <location>
        <begin position="30"/>
        <end position="108"/>
    </location>
</feature>
<accession>A0A1M7HW86</accession>
<dbReference type="GO" id="GO:0005975">
    <property type="term" value="P:carbohydrate metabolic process"/>
    <property type="evidence" value="ECO:0007669"/>
    <property type="project" value="UniProtKB-ARBA"/>
</dbReference>